<sequence>MGNPLLAKILSNWLPLLIFLDGIDSSYDRSYLQQILSSAQQDKDWLVSIRRQIHQNPELRFEEHNTSALIRSELDRLGIPYEYPVAKTGVVAKIGYGSRPAVALRADMDALPLQELVEWEHKSKIDGKMHACGHDAHTTMLLGAARLLNQRKHKLKGTVRLLFQPAEEGGAGASHMIKEGALGNAEAIFSMHISTQLPTGKISSLPGPLLAAVSIFEAKIEGKGGHAAEPHNNVDPVLAVSFAILALQQLISREADPLYSEVLSVTYVRGGTALNVIPPYVQFGGTLRSLTTEGLHRLQRRMKEVIEGQAAVHRCNAYIDTKEEEYPSYPATVNDEKLNLHVQRIGSLLLGAENVKLGERVMAGEDFAFYQEMIPGVMFSVGIRNEKLGSIHSPHSPHFFLDEDALPVGAALYAALAETYLGDLDSVVQQGIEGDNEV</sequence>
<evidence type="ECO:0000256" key="6">
    <source>
        <dbReference type="SAM" id="SignalP"/>
    </source>
</evidence>
<name>A0A067KZ83_JATCU</name>
<dbReference type="InterPro" id="IPR036264">
    <property type="entry name" value="Bact_exopeptidase_dim_dom"/>
</dbReference>
<evidence type="ECO:0000256" key="5">
    <source>
        <dbReference type="PIRSR" id="PIRSR005962-1"/>
    </source>
</evidence>
<dbReference type="PANTHER" id="PTHR11014">
    <property type="entry name" value="PEPTIDASE M20 FAMILY MEMBER"/>
    <property type="match status" value="1"/>
</dbReference>
<dbReference type="GO" id="GO:0016787">
    <property type="term" value="F:hydrolase activity"/>
    <property type="evidence" value="ECO:0007669"/>
    <property type="project" value="UniProtKB-KW"/>
</dbReference>
<dbReference type="GO" id="GO:0046872">
    <property type="term" value="F:metal ion binding"/>
    <property type="evidence" value="ECO:0007669"/>
    <property type="project" value="UniProtKB-KW"/>
</dbReference>
<dbReference type="NCBIfam" id="TIGR01891">
    <property type="entry name" value="amidohydrolases"/>
    <property type="match status" value="1"/>
</dbReference>
<feature type="binding site" evidence="5">
    <location>
        <position position="168"/>
    </location>
    <ligand>
        <name>Mn(2+)</name>
        <dbReference type="ChEBI" id="CHEBI:29035"/>
        <label>2</label>
    </ligand>
</feature>
<dbReference type="Pfam" id="PF01546">
    <property type="entry name" value="Peptidase_M20"/>
    <property type="match status" value="1"/>
</dbReference>
<dbReference type="SUPFAM" id="SSF55031">
    <property type="entry name" value="Bacterial exopeptidase dimerisation domain"/>
    <property type="match status" value="1"/>
</dbReference>
<dbReference type="EMBL" id="KK914398">
    <property type="protein sequence ID" value="KDP37575.1"/>
    <property type="molecule type" value="Genomic_DNA"/>
</dbReference>
<proteinExistence type="inferred from homology"/>
<keyword evidence="4 5" id="KW-0464">Manganese</keyword>
<evidence type="ECO:0000256" key="1">
    <source>
        <dbReference type="ARBA" id="ARBA00006153"/>
    </source>
</evidence>
<protein>
    <recommendedName>
        <fullName evidence="7">Peptidase M20 dimerisation domain-containing protein</fullName>
    </recommendedName>
</protein>
<comment type="cofactor">
    <cofactor evidence="5">
        <name>Mn(2+)</name>
        <dbReference type="ChEBI" id="CHEBI:29035"/>
    </cofactor>
    <text evidence="5">The Mn(2+) ion enhances activity.</text>
</comment>
<dbReference type="GO" id="GO:0009850">
    <property type="term" value="P:auxin metabolic process"/>
    <property type="evidence" value="ECO:0007669"/>
    <property type="project" value="InterPro"/>
</dbReference>
<keyword evidence="5" id="KW-0479">Metal-binding</keyword>
<comment type="similarity">
    <text evidence="1">Belongs to the peptidase M20 family.</text>
</comment>
<accession>A0A067KZ83</accession>
<feature type="signal peptide" evidence="6">
    <location>
        <begin position="1"/>
        <end position="25"/>
    </location>
</feature>
<feature type="chain" id="PRO_5001639991" description="Peptidase M20 dimerisation domain-containing protein" evidence="6">
    <location>
        <begin position="26"/>
        <end position="438"/>
    </location>
</feature>
<evidence type="ECO:0000256" key="2">
    <source>
        <dbReference type="ARBA" id="ARBA00022729"/>
    </source>
</evidence>
<evidence type="ECO:0000256" key="3">
    <source>
        <dbReference type="ARBA" id="ARBA00022801"/>
    </source>
</evidence>
<dbReference type="InterPro" id="IPR044757">
    <property type="entry name" value="ILR1-like_Hyd"/>
</dbReference>
<feature type="binding site" evidence="5">
    <location>
        <position position="134"/>
    </location>
    <ligand>
        <name>Mn(2+)</name>
        <dbReference type="ChEBI" id="CHEBI:29035"/>
        <label>2</label>
    </ligand>
</feature>
<dbReference type="SUPFAM" id="SSF53187">
    <property type="entry name" value="Zn-dependent exopeptidases"/>
    <property type="match status" value="1"/>
</dbReference>
<evidence type="ECO:0000256" key="4">
    <source>
        <dbReference type="ARBA" id="ARBA00023211"/>
    </source>
</evidence>
<keyword evidence="3" id="KW-0378">Hydrolase</keyword>
<dbReference type="InterPro" id="IPR017439">
    <property type="entry name" value="Amidohydrolase"/>
</dbReference>
<dbReference type="PANTHER" id="PTHR11014:SF140">
    <property type="entry name" value="IAA-AMINO ACID HYDROLASE ILR1-LIKE 3"/>
    <property type="match status" value="1"/>
</dbReference>
<feature type="domain" description="Peptidase M20 dimerisation" evidence="7">
    <location>
        <begin position="217"/>
        <end position="310"/>
    </location>
</feature>
<gene>
    <name evidence="8" type="ORF">JCGZ_08266</name>
</gene>
<organism evidence="8 9">
    <name type="scientific">Jatropha curcas</name>
    <name type="common">Barbados nut</name>
    <dbReference type="NCBI Taxonomy" id="180498"/>
    <lineage>
        <taxon>Eukaryota</taxon>
        <taxon>Viridiplantae</taxon>
        <taxon>Streptophyta</taxon>
        <taxon>Embryophyta</taxon>
        <taxon>Tracheophyta</taxon>
        <taxon>Spermatophyta</taxon>
        <taxon>Magnoliopsida</taxon>
        <taxon>eudicotyledons</taxon>
        <taxon>Gunneridae</taxon>
        <taxon>Pentapetalae</taxon>
        <taxon>rosids</taxon>
        <taxon>fabids</taxon>
        <taxon>Malpighiales</taxon>
        <taxon>Euphorbiaceae</taxon>
        <taxon>Crotonoideae</taxon>
        <taxon>Jatropheae</taxon>
        <taxon>Jatropha</taxon>
    </lineage>
</organism>
<dbReference type="MEROPS" id="M20.A06"/>
<evidence type="ECO:0000313" key="8">
    <source>
        <dbReference type="EMBL" id="KDP37575.1"/>
    </source>
</evidence>
<dbReference type="Pfam" id="PF07687">
    <property type="entry name" value="M20_dimer"/>
    <property type="match status" value="1"/>
</dbReference>
<evidence type="ECO:0000313" key="9">
    <source>
        <dbReference type="Proteomes" id="UP000027138"/>
    </source>
</evidence>
<dbReference type="FunFam" id="3.30.70.360:FF:000001">
    <property type="entry name" value="N-acetyldiaminopimelate deacetylase"/>
    <property type="match status" value="1"/>
</dbReference>
<reference evidence="8 9" key="1">
    <citation type="journal article" date="2014" name="PLoS ONE">
        <title>Global Analysis of Gene Expression Profiles in Physic Nut (Jatropha curcas L.) Seedlings Exposed to Salt Stress.</title>
        <authorList>
            <person name="Zhang L."/>
            <person name="Zhang C."/>
            <person name="Wu P."/>
            <person name="Chen Y."/>
            <person name="Li M."/>
            <person name="Jiang H."/>
            <person name="Wu G."/>
        </authorList>
    </citation>
    <scope>NUCLEOTIDE SEQUENCE [LARGE SCALE GENOMIC DNA]</scope>
    <source>
        <strain evidence="9">cv. GZQX0401</strain>
        <tissue evidence="8">Young leaves</tissue>
    </source>
</reference>
<dbReference type="OrthoDB" id="6119954at2759"/>
<dbReference type="Gene3D" id="3.40.630.10">
    <property type="entry name" value="Zn peptidases"/>
    <property type="match status" value="1"/>
</dbReference>
<dbReference type="Gene3D" id="3.30.70.360">
    <property type="match status" value="1"/>
</dbReference>
<keyword evidence="2 6" id="KW-0732">Signal</keyword>
<feature type="binding site" evidence="5">
    <location>
        <position position="132"/>
    </location>
    <ligand>
        <name>Mn(2+)</name>
        <dbReference type="ChEBI" id="CHEBI:29035"/>
        <label>2</label>
    </ligand>
</feature>
<dbReference type="CDD" id="cd08017">
    <property type="entry name" value="M20_IAA_Hyd"/>
    <property type="match status" value="1"/>
</dbReference>
<dbReference type="InterPro" id="IPR002933">
    <property type="entry name" value="Peptidase_M20"/>
</dbReference>
<evidence type="ECO:0000259" key="7">
    <source>
        <dbReference type="Pfam" id="PF07687"/>
    </source>
</evidence>
<keyword evidence="9" id="KW-1185">Reference proteome</keyword>
<dbReference type="Proteomes" id="UP000027138">
    <property type="component" value="Unassembled WGS sequence"/>
</dbReference>
<dbReference type="PIRSF" id="PIRSF005962">
    <property type="entry name" value="Pept_M20D_amidohydro"/>
    <property type="match status" value="1"/>
</dbReference>
<dbReference type="InterPro" id="IPR011650">
    <property type="entry name" value="Peptidase_M20_dimer"/>
</dbReference>
<feature type="binding site" evidence="5">
    <location>
        <position position="192"/>
    </location>
    <ligand>
        <name>Mn(2+)</name>
        <dbReference type="ChEBI" id="CHEBI:29035"/>
        <label>2</label>
    </ligand>
</feature>
<dbReference type="AlphaFoldDB" id="A0A067KZ83"/>
<dbReference type="KEGG" id="jcu:105634561"/>
<feature type="binding site" evidence="5">
    <location>
        <position position="395"/>
    </location>
    <ligand>
        <name>Mn(2+)</name>
        <dbReference type="ChEBI" id="CHEBI:29035"/>
        <label>2</label>
    </ligand>
</feature>